<dbReference type="PANTHER" id="PTHR24359">
    <property type="entry name" value="SERINE/THREONINE-PROTEIN KINASE SBK1"/>
    <property type="match status" value="1"/>
</dbReference>
<organism evidence="3 4">
    <name type="scientific">Lasiodiplodia theobromae</name>
    <dbReference type="NCBI Taxonomy" id="45133"/>
    <lineage>
        <taxon>Eukaryota</taxon>
        <taxon>Fungi</taxon>
        <taxon>Dikarya</taxon>
        <taxon>Ascomycota</taxon>
        <taxon>Pezizomycotina</taxon>
        <taxon>Dothideomycetes</taxon>
        <taxon>Dothideomycetes incertae sedis</taxon>
        <taxon>Botryosphaeriales</taxon>
        <taxon>Botryosphaeriaceae</taxon>
        <taxon>Lasiodiplodia</taxon>
    </lineage>
</organism>
<dbReference type="Proteomes" id="UP000325902">
    <property type="component" value="Unassembled WGS sequence"/>
</dbReference>
<dbReference type="InterPro" id="IPR008271">
    <property type="entry name" value="Ser/Thr_kinase_AS"/>
</dbReference>
<evidence type="ECO:0000313" key="4">
    <source>
        <dbReference type="Proteomes" id="UP000325902"/>
    </source>
</evidence>
<feature type="region of interest" description="Disordered" evidence="1">
    <location>
        <begin position="83"/>
        <end position="115"/>
    </location>
</feature>
<dbReference type="CDD" id="cd00180">
    <property type="entry name" value="PKc"/>
    <property type="match status" value="1"/>
</dbReference>
<feature type="compositionally biased region" description="Basic and acidic residues" evidence="1">
    <location>
        <begin position="1"/>
        <end position="12"/>
    </location>
</feature>
<protein>
    <submittedName>
        <fullName evidence="3">Serine/threonine-protein kinase TIO</fullName>
    </submittedName>
</protein>
<feature type="region of interest" description="Disordered" evidence="1">
    <location>
        <begin position="169"/>
        <end position="205"/>
    </location>
</feature>
<dbReference type="EMBL" id="VCHE01000033">
    <property type="protein sequence ID" value="KAB2575397.1"/>
    <property type="molecule type" value="Genomic_DNA"/>
</dbReference>
<dbReference type="PROSITE" id="PS50011">
    <property type="entry name" value="PROTEIN_KINASE_DOM"/>
    <property type="match status" value="1"/>
</dbReference>
<sequence length="707" mass="80340">MLHDGHAGEKAQEKKKKGGLARDYRFGSITTIMEEEDSEIIKKDEIPQDKSKQSEKPAASEKKIRHRLARMGTYLGISHGETEAVASHSEVAGESTKGTTEPNGGKIRTDEKESKAMKAVSAVKWKAPHEASSRVHHDKHVRFADNVGGYRVSKTDFIKKIQLLDPKARTKSTEDSEIPKSINEDGAKDCVSDPGEGEEDHFEQNTLRRKHTLEQFEGSINQATHPDQHPRIFDKDGILDTCFIPWDLFPDISRLRNFSKKAFDRGDGERFTIEEMEHVQDLLFLVRRALTRSHSLTVYQSCRLTQLVYTGKICLILDLIKQRQLLREFFRWGIDDDALPLPSARLQGIFEHCENTARVVEQFCTEQFRAVSRDWNNEVHNVMHRLEALPFRPLRPIGFGSQGLIDVVQLPNSKETCARKKWTAGTNLRKITARFDDEVKIIKKLGTHQHVLELLASYTRGREFGLLMPLADCDLWHILALNYSEREGVISDSDLLRSWGCLSSGLLFMHDKGVKHKDIKPQNILFRRGGFQFTDFGLSKDISELSHSTTEGADRGTLKYMAPEVTDYKPHGRAADVFSLACVLFEVYSVWLGLSIDDPDSFSALAPFHRNLSGVYSWIKTFLQISRGFGRYKRIQELFQPLFSQKPADRPHMRDVVSDMVIFLDPNDLFCSVCFLDLPVIHWQEGMIPRSSTSPPPTTTEGRSTGS</sequence>
<dbReference type="GO" id="GO:0015385">
    <property type="term" value="F:sodium:proton antiporter activity"/>
    <property type="evidence" value="ECO:0007669"/>
    <property type="project" value="InterPro"/>
</dbReference>
<feature type="domain" description="Protein kinase" evidence="2">
    <location>
        <begin position="391"/>
        <end position="664"/>
    </location>
</feature>
<keyword evidence="3" id="KW-0808">Transferase</keyword>
<gene>
    <name evidence="3" type="primary">TIO</name>
    <name evidence="3" type="ORF">DBV05_g5940</name>
</gene>
<dbReference type="Pfam" id="PF00069">
    <property type="entry name" value="Pkinase"/>
    <property type="match status" value="1"/>
</dbReference>
<reference evidence="3 4" key="1">
    <citation type="journal article" date="2019" name="Sci. Rep.">
        <title>A multi-omics analysis of the grapevine pathogen Lasiodiplodia theobromae reveals that temperature affects the expression of virulence- and pathogenicity-related genes.</title>
        <authorList>
            <person name="Felix C."/>
            <person name="Meneses R."/>
            <person name="Goncalves M.F.M."/>
            <person name="Tilleman L."/>
            <person name="Duarte A.S."/>
            <person name="Jorrin-Novo J.V."/>
            <person name="Van de Peer Y."/>
            <person name="Deforce D."/>
            <person name="Van Nieuwerburgh F."/>
            <person name="Esteves A.C."/>
            <person name="Alves A."/>
        </authorList>
    </citation>
    <scope>NUCLEOTIDE SEQUENCE [LARGE SCALE GENOMIC DNA]</scope>
    <source>
        <strain evidence="3 4">LA-SOL3</strain>
    </source>
</reference>
<dbReference type="GO" id="GO:0004674">
    <property type="term" value="F:protein serine/threonine kinase activity"/>
    <property type="evidence" value="ECO:0007669"/>
    <property type="project" value="TreeGrafter"/>
</dbReference>
<keyword evidence="4" id="KW-1185">Reference proteome</keyword>
<evidence type="ECO:0000313" key="3">
    <source>
        <dbReference type="EMBL" id="KAB2575397.1"/>
    </source>
</evidence>
<keyword evidence="3" id="KW-0418">Kinase</keyword>
<feature type="compositionally biased region" description="Basic and acidic residues" evidence="1">
    <location>
        <begin position="39"/>
        <end position="62"/>
    </location>
</feature>
<dbReference type="Gene3D" id="1.10.510.10">
    <property type="entry name" value="Transferase(Phosphotransferase) domain 1"/>
    <property type="match status" value="1"/>
</dbReference>
<dbReference type="SMART" id="SM00220">
    <property type="entry name" value="S_TKc"/>
    <property type="match status" value="1"/>
</dbReference>
<dbReference type="InterPro" id="IPR000719">
    <property type="entry name" value="Prot_kinase_dom"/>
</dbReference>
<evidence type="ECO:0000256" key="1">
    <source>
        <dbReference type="SAM" id="MobiDB-lite"/>
    </source>
</evidence>
<proteinExistence type="predicted"/>
<feature type="region of interest" description="Disordered" evidence="1">
    <location>
        <begin position="1"/>
        <end position="65"/>
    </location>
</feature>
<dbReference type="Pfam" id="PF08619">
    <property type="entry name" value="Nha1_C"/>
    <property type="match status" value="1"/>
</dbReference>
<dbReference type="SUPFAM" id="SSF56112">
    <property type="entry name" value="Protein kinase-like (PK-like)"/>
    <property type="match status" value="1"/>
</dbReference>
<dbReference type="GO" id="GO:0016020">
    <property type="term" value="C:membrane"/>
    <property type="evidence" value="ECO:0007669"/>
    <property type="project" value="InterPro"/>
</dbReference>
<dbReference type="InterPro" id="IPR011009">
    <property type="entry name" value="Kinase-like_dom_sf"/>
</dbReference>
<evidence type="ECO:0000259" key="2">
    <source>
        <dbReference type="PROSITE" id="PS50011"/>
    </source>
</evidence>
<dbReference type="InterPro" id="IPR013928">
    <property type="entry name" value="Cation/H_antiporter_C"/>
</dbReference>
<dbReference type="OrthoDB" id="4062651at2759"/>
<dbReference type="PROSITE" id="PS00108">
    <property type="entry name" value="PROTEIN_KINASE_ST"/>
    <property type="match status" value="1"/>
</dbReference>
<accession>A0A5N5DCQ7</accession>
<feature type="compositionally biased region" description="Basic and acidic residues" evidence="1">
    <location>
        <begin position="169"/>
        <end position="191"/>
    </location>
</feature>
<dbReference type="AlphaFoldDB" id="A0A5N5DCQ7"/>
<comment type="caution">
    <text evidence="3">The sequence shown here is derived from an EMBL/GenBank/DDBJ whole genome shotgun (WGS) entry which is preliminary data.</text>
</comment>
<name>A0A5N5DCQ7_9PEZI</name>
<dbReference type="PANTHER" id="PTHR24359:SF1">
    <property type="entry name" value="INHIBITOR OF NUCLEAR FACTOR KAPPA-B KINASE EPSILON SUBUNIT HOMOLOG 1-RELATED"/>
    <property type="match status" value="1"/>
</dbReference>
<dbReference type="GO" id="GO:0005524">
    <property type="term" value="F:ATP binding"/>
    <property type="evidence" value="ECO:0007669"/>
    <property type="project" value="InterPro"/>
</dbReference>